<dbReference type="GO" id="GO:0051539">
    <property type="term" value="F:4 iron, 4 sulfur cluster binding"/>
    <property type="evidence" value="ECO:0007669"/>
    <property type="project" value="UniProtKB-KW"/>
</dbReference>
<keyword evidence="6 13" id="KW-0949">S-adenosyl-L-methionine</keyword>
<dbReference type="AlphaFoldDB" id="A0A2V1IYS8"/>
<dbReference type="HAMAP" id="MF_01694">
    <property type="entry name" value="BioB"/>
    <property type="match status" value="1"/>
</dbReference>
<dbReference type="InterPro" id="IPR007197">
    <property type="entry name" value="rSAM"/>
</dbReference>
<dbReference type="SFLD" id="SFLDG01060">
    <property type="entry name" value="BATS_domain_containing"/>
    <property type="match status" value="1"/>
</dbReference>
<evidence type="ECO:0000256" key="1">
    <source>
        <dbReference type="ARBA" id="ARBA00004942"/>
    </source>
</evidence>
<dbReference type="SFLD" id="SFLDS00029">
    <property type="entry name" value="Radical_SAM"/>
    <property type="match status" value="1"/>
</dbReference>
<keyword evidence="7 13" id="KW-0001">2Fe-2S</keyword>
<comment type="subunit">
    <text evidence="13">Homodimer.</text>
</comment>
<dbReference type="NCBIfam" id="TIGR00433">
    <property type="entry name" value="bioB"/>
    <property type="match status" value="1"/>
</dbReference>
<keyword evidence="17" id="KW-1185">Reference proteome</keyword>
<dbReference type="Pfam" id="PF06968">
    <property type="entry name" value="BATS"/>
    <property type="match status" value="1"/>
</dbReference>
<feature type="binding site" evidence="13 14">
    <location>
        <position position="273"/>
    </location>
    <ligand>
        <name>[2Fe-2S] cluster</name>
        <dbReference type="ChEBI" id="CHEBI:190135"/>
    </ligand>
</feature>
<evidence type="ECO:0000256" key="5">
    <source>
        <dbReference type="ARBA" id="ARBA00022679"/>
    </source>
</evidence>
<keyword evidence="5 13" id="KW-0808">Transferase</keyword>
<keyword evidence="11 13" id="KW-0411">Iron-sulfur</keyword>
<comment type="cofactor">
    <cofactor evidence="13">
        <name>[2Fe-2S] cluster</name>
        <dbReference type="ChEBI" id="CHEBI:190135"/>
    </cofactor>
    <text evidence="13">Binds 1 [2Fe-2S] cluster. The cluster is coordinated with 3 cysteines and 1 arginine.</text>
</comment>
<proteinExistence type="inferred from homology"/>
<dbReference type="InterPro" id="IPR013785">
    <property type="entry name" value="Aldolase_TIM"/>
</dbReference>
<evidence type="ECO:0000256" key="3">
    <source>
        <dbReference type="ARBA" id="ARBA00012236"/>
    </source>
</evidence>
<comment type="cofactor">
    <cofactor evidence="14">
        <name>[2Fe-2S] cluster</name>
        <dbReference type="ChEBI" id="CHEBI:190135"/>
    </cofactor>
    <text evidence="14">Binds 1 [2Fe-2S] cluster. The cluster is coordinated with 3 cysteines and 1 arginine.</text>
</comment>
<evidence type="ECO:0000256" key="11">
    <source>
        <dbReference type="ARBA" id="ARBA00023014"/>
    </source>
</evidence>
<evidence type="ECO:0000256" key="12">
    <source>
        <dbReference type="ARBA" id="ARBA00051157"/>
    </source>
</evidence>
<feature type="binding site" evidence="13 14">
    <location>
        <position position="67"/>
    </location>
    <ligand>
        <name>[4Fe-4S] cluster</name>
        <dbReference type="ChEBI" id="CHEBI:49883"/>
        <note>4Fe-4S-S-AdoMet</note>
    </ligand>
</feature>
<dbReference type="InterPro" id="IPR002684">
    <property type="entry name" value="Biotin_synth/BioAB"/>
</dbReference>
<keyword evidence="8 13" id="KW-0479">Metal-binding</keyword>
<name>A0A2V1IYS8_9BACT</name>
<dbReference type="InterPro" id="IPR006638">
    <property type="entry name" value="Elp3/MiaA/NifB-like_rSAM"/>
</dbReference>
<evidence type="ECO:0000256" key="8">
    <source>
        <dbReference type="ARBA" id="ARBA00022723"/>
    </source>
</evidence>
<evidence type="ECO:0000256" key="14">
    <source>
        <dbReference type="PIRSR" id="PIRSR001619-1"/>
    </source>
</evidence>
<sequence length="324" mass="35367">MNDIDFNEITERIKSGGRLTDEEALALCDIADEELPLLWKAAEEVTSTFIGRKFDSCSIVNARSGRCPEDCKWCAQSAHYSTGADVYPLIDRERCMEAGRRSRNHGIGRFSLVTSGRAMSGQELEKACGHIEALHSEGGQKLCASMGLLGREEMRRLREAGVTRYHCNLETAPSYFPTLCSTHTLEQKLATIEAARSEGLEICSGGIIGMGESRRQRVELALTLRRIDPVSVPINILCPIPGTPLQDSAPLTEDEIVTTVALFRLIHPRITLRFAGGRAALSREAQLRAMRAGINGAITGDMLTTTGSTVESDRQLAADAGLEF</sequence>
<evidence type="ECO:0000256" key="4">
    <source>
        <dbReference type="ARBA" id="ARBA00022485"/>
    </source>
</evidence>
<dbReference type="InterPro" id="IPR024177">
    <property type="entry name" value="Biotin_synthase"/>
</dbReference>
<reference evidence="17" key="1">
    <citation type="submission" date="2018-02" db="EMBL/GenBank/DDBJ databases">
        <authorList>
            <person name="Clavel T."/>
            <person name="Strowig T."/>
        </authorList>
    </citation>
    <scope>NUCLEOTIDE SEQUENCE [LARGE SCALE GENOMIC DNA]</scope>
    <source>
        <strain evidence="17">DSM 100764</strain>
    </source>
</reference>
<dbReference type="Pfam" id="PF04055">
    <property type="entry name" value="Radical_SAM"/>
    <property type="match status" value="1"/>
</dbReference>
<evidence type="ECO:0000256" key="13">
    <source>
        <dbReference type="HAMAP-Rule" id="MF_01694"/>
    </source>
</evidence>
<comment type="cofactor">
    <cofactor evidence="13 14">
        <name>[4Fe-4S] cluster</name>
        <dbReference type="ChEBI" id="CHEBI:49883"/>
    </cofactor>
    <text evidence="13 14">Binds 1 [4Fe-4S] cluster. The cluster is coordinated with 3 cysteines and an exchangeable S-adenosyl-L-methionine.</text>
</comment>
<dbReference type="InterPro" id="IPR058240">
    <property type="entry name" value="rSAM_sf"/>
</dbReference>
<dbReference type="GO" id="GO:0005506">
    <property type="term" value="F:iron ion binding"/>
    <property type="evidence" value="ECO:0007669"/>
    <property type="project" value="UniProtKB-UniRule"/>
</dbReference>
<comment type="function">
    <text evidence="13">Catalyzes the conversion of dethiobiotin (DTB) to biotin by the insertion of a sulfur atom into dethiobiotin via a radical-based mechanism.</text>
</comment>
<dbReference type="SMART" id="SM00876">
    <property type="entry name" value="BATS"/>
    <property type="match status" value="1"/>
</dbReference>
<feature type="binding site" evidence="13 14">
    <location>
        <position position="71"/>
    </location>
    <ligand>
        <name>[4Fe-4S] cluster</name>
        <dbReference type="ChEBI" id="CHEBI:49883"/>
        <note>4Fe-4S-S-AdoMet</note>
    </ligand>
</feature>
<feature type="domain" description="Radical SAM core" evidence="15">
    <location>
        <begin position="49"/>
        <end position="275"/>
    </location>
</feature>
<evidence type="ECO:0000256" key="2">
    <source>
        <dbReference type="ARBA" id="ARBA00010765"/>
    </source>
</evidence>
<dbReference type="SMART" id="SM00729">
    <property type="entry name" value="Elp3"/>
    <property type="match status" value="1"/>
</dbReference>
<dbReference type="CDD" id="cd01335">
    <property type="entry name" value="Radical_SAM"/>
    <property type="match status" value="1"/>
</dbReference>
<keyword evidence="9 13" id="KW-0093">Biotin biosynthesis</keyword>
<dbReference type="GO" id="GO:0004076">
    <property type="term" value="F:biotin synthase activity"/>
    <property type="evidence" value="ECO:0007669"/>
    <property type="project" value="UniProtKB-UniRule"/>
</dbReference>
<feature type="binding site" evidence="13 14">
    <location>
        <position position="203"/>
    </location>
    <ligand>
        <name>[2Fe-2S] cluster</name>
        <dbReference type="ChEBI" id="CHEBI:190135"/>
    </ligand>
</feature>
<dbReference type="EMBL" id="PUBV01000005">
    <property type="protein sequence ID" value="PWB08652.1"/>
    <property type="molecule type" value="Genomic_DNA"/>
</dbReference>
<comment type="pathway">
    <text evidence="1 13">Cofactor biosynthesis; biotin biosynthesis; biotin from 7,8-diaminononanoate: step 2/2.</text>
</comment>
<dbReference type="Gene3D" id="3.20.20.70">
    <property type="entry name" value="Aldolase class I"/>
    <property type="match status" value="1"/>
</dbReference>
<feature type="binding site" evidence="13 14">
    <location>
        <position position="143"/>
    </location>
    <ligand>
        <name>[2Fe-2S] cluster</name>
        <dbReference type="ChEBI" id="CHEBI:190135"/>
    </ligand>
</feature>
<comment type="catalytic activity">
    <reaction evidence="12 13">
        <text>(4R,5S)-dethiobiotin + (sulfur carrier)-SH + 2 reduced [2Fe-2S]-[ferredoxin] + 2 S-adenosyl-L-methionine = (sulfur carrier)-H + biotin + 2 5'-deoxyadenosine + 2 L-methionine + 2 oxidized [2Fe-2S]-[ferredoxin]</text>
        <dbReference type="Rhea" id="RHEA:22060"/>
        <dbReference type="Rhea" id="RHEA-COMP:10000"/>
        <dbReference type="Rhea" id="RHEA-COMP:10001"/>
        <dbReference type="Rhea" id="RHEA-COMP:14737"/>
        <dbReference type="Rhea" id="RHEA-COMP:14739"/>
        <dbReference type="ChEBI" id="CHEBI:17319"/>
        <dbReference type="ChEBI" id="CHEBI:29917"/>
        <dbReference type="ChEBI" id="CHEBI:33737"/>
        <dbReference type="ChEBI" id="CHEBI:33738"/>
        <dbReference type="ChEBI" id="CHEBI:57586"/>
        <dbReference type="ChEBI" id="CHEBI:57844"/>
        <dbReference type="ChEBI" id="CHEBI:59789"/>
        <dbReference type="ChEBI" id="CHEBI:64428"/>
        <dbReference type="ChEBI" id="CHEBI:149473"/>
        <dbReference type="EC" id="2.8.1.6"/>
    </reaction>
</comment>
<evidence type="ECO:0000256" key="6">
    <source>
        <dbReference type="ARBA" id="ARBA00022691"/>
    </source>
</evidence>
<evidence type="ECO:0000256" key="7">
    <source>
        <dbReference type="ARBA" id="ARBA00022714"/>
    </source>
</evidence>
<dbReference type="SUPFAM" id="SSF102114">
    <property type="entry name" value="Radical SAM enzymes"/>
    <property type="match status" value="1"/>
</dbReference>
<comment type="caution">
    <text evidence="16">The sequence shown here is derived from an EMBL/GenBank/DDBJ whole genome shotgun (WGS) entry which is preliminary data.</text>
</comment>
<feature type="binding site" evidence="13 14">
    <location>
        <position position="111"/>
    </location>
    <ligand>
        <name>[2Fe-2S] cluster</name>
        <dbReference type="ChEBI" id="CHEBI:190135"/>
    </ligand>
</feature>
<evidence type="ECO:0000313" key="17">
    <source>
        <dbReference type="Proteomes" id="UP000244925"/>
    </source>
</evidence>
<dbReference type="UniPathway" id="UPA00078">
    <property type="reaction ID" value="UER00162"/>
</dbReference>
<dbReference type="GO" id="GO:0051537">
    <property type="term" value="F:2 iron, 2 sulfur cluster binding"/>
    <property type="evidence" value="ECO:0007669"/>
    <property type="project" value="UniProtKB-KW"/>
</dbReference>
<feature type="binding site" evidence="13 14">
    <location>
        <position position="74"/>
    </location>
    <ligand>
        <name>[4Fe-4S] cluster</name>
        <dbReference type="ChEBI" id="CHEBI:49883"/>
        <note>4Fe-4S-S-AdoMet</note>
    </ligand>
</feature>
<dbReference type="PANTHER" id="PTHR22976:SF2">
    <property type="entry name" value="BIOTIN SYNTHASE, MITOCHONDRIAL"/>
    <property type="match status" value="1"/>
</dbReference>
<evidence type="ECO:0000256" key="10">
    <source>
        <dbReference type="ARBA" id="ARBA00023004"/>
    </source>
</evidence>
<dbReference type="GO" id="GO:0009102">
    <property type="term" value="P:biotin biosynthetic process"/>
    <property type="evidence" value="ECO:0007669"/>
    <property type="project" value="UniProtKB-UniRule"/>
</dbReference>
<comment type="similarity">
    <text evidence="2 13">Belongs to the radical SAM superfamily. Biotin synthase family.</text>
</comment>
<dbReference type="EC" id="2.8.1.6" evidence="3 13"/>
<keyword evidence="4 13" id="KW-0004">4Fe-4S</keyword>
<dbReference type="PROSITE" id="PS51918">
    <property type="entry name" value="RADICAL_SAM"/>
    <property type="match status" value="1"/>
</dbReference>
<keyword evidence="10 13" id="KW-0408">Iron</keyword>
<dbReference type="Proteomes" id="UP000244925">
    <property type="component" value="Unassembled WGS sequence"/>
</dbReference>
<evidence type="ECO:0000259" key="15">
    <source>
        <dbReference type="PROSITE" id="PS51918"/>
    </source>
</evidence>
<organism evidence="16 17">
    <name type="scientific">Paramuribaculum intestinale</name>
    <dbReference type="NCBI Taxonomy" id="2094151"/>
    <lineage>
        <taxon>Bacteria</taxon>
        <taxon>Pseudomonadati</taxon>
        <taxon>Bacteroidota</taxon>
        <taxon>Bacteroidia</taxon>
        <taxon>Bacteroidales</taxon>
        <taxon>Muribaculaceae</taxon>
        <taxon>Paramuribaculum</taxon>
    </lineage>
</organism>
<gene>
    <name evidence="13 16" type="primary">bioB</name>
    <name evidence="16" type="ORF">C5O25_03760</name>
</gene>
<dbReference type="SFLD" id="SFLDG01278">
    <property type="entry name" value="biotin_synthase_like"/>
    <property type="match status" value="1"/>
</dbReference>
<protein>
    <recommendedName>
        <fullName evidence="3 13">Biotin synthase</fullName>
        <ecNumber evidence="3 13">2.8.1.6</ecNumber>
    </recommendedName>
</protein>
<evidence type="ECO:0000313" key="16">
    <source>
        <dbReference type="EMBL" id="PWB08652.1"/>
    </source>
</evidence>
<dbReference type="RefSeq" id="WP_107035398.1">
    <property type="nucleotide sequence ID" value="NZ_CAONGC010000012.1"/>
</dbReference>
<dbReference type="PIRSF" id="PIRSF001619">
    <property type="entry name" value="Biotin_synth"/>
    <property type="match status" value="1"/>
</dbReference>
<dbReference type="InterPro" id="IPR010722">
    <property type="entry name" value="BATS_dom"/>
</dbReference>
<dbReference type="PANTHER" id="PTHR22976">
    <property type="entry name" value="BIOTIN SYNTHASE"/>
    <property type="match status" value="1"/>
</dbReference>
<dbReference type="GeneID" id="93425555"/>
<evidence type="ECO:0000256" key="9">
    <source>
        <dbReference type="ARBA" id="ARBA00022756"/>
    </source>
</evidence>
<accession>A0A2V1IYS8</accession>